<evidence type="ECO:0000259" key="4">
    <source>
        <dbReference type="Pfam" id="PF01048"/>
    </source>
</evidence>
<organism evidence="5 6">
    <name type="scientific">Acidicapsa dinghuensis</name>
    <dbReference type="NCBI Taxonomy" id="2218256"/>
    <lineage>
        <taxon>Bacteria</taxon>
        <taxon>Pseudomonadati</taxon>
        <taxon>Acidobacteriota</taxon>
        <taxon>Terriglobia</taxon>
        <taxon>Terriglobales</taxon>
        <taxon>Acidobacteriaceae</taxon>
        <taxon>Acidicapsa</taxon>
    </lineage>
</organism>
<gene>
    <name evidence="5" type="ORF">ACFPT7_01185</name>
</gene>
<dbReference type="PANTHER" id="PTHR42679">
    <property type="entry name" value="S-METHYL-5'-THIOADENOSINE PHOSPHORYLASE"/>
    <property type="match status" value="1"/>
</dbReference>
<dbReference type="InterPro" id="IPR010044">
    <property type="entry name" value="MTAP"/>
</dbReference>
<dbReference type="RefSeq" id="WP_263334894.1">
    <property type="nucleotide sequence ID" value="NZ_JAGSYH010000002.1"/>
</dbReference>
<feature type="region of interest" description="Disordered" evidence="3">
    <location>
        <begin position="31"/>
        <end position="51"/>
    </location>
</feature>
<keyword evidence="1" id="KW-0328">Glycosyltransferase</keyword>
<keyword evidence="2" id="KW-0808">Transferase</keyword>
<dbReference type="PROSITE" id="PS51318">
    <property type="entry name" value="TAT"/>
    <property type="match status" value="1"/>
</dbReference>
<dbReference type="SUPFAM" id="SSF53167">
    <property type="entry name" value="Purine and uridine phosphorylases"/>
    <property type="match status" value="1"/>
</dbReference>
<evidence type="ECO:0000313" key="6">
    <source>
        <dbReference type="Proteomes" id="UP001596091"/>
    </source>
</evidence>
<evidence type="ECO:0000256" key="1">
    <source>
        <dbReference type="ARBA" id="ARBA00022676"/>
    </source>
</evidence>
<comment type="caution">
    <text evidence="5">The sequence shown here is derived from an EMBL/GenBank/DDBJ whole genome shotgun (WGS) entry which is preliminary data.</text>
</comment>
<evidence type="ECO:0000256" key="2">
    <source>
        <dbReference type="ARBA" id="ARBA00022679"/>
    </source>
</evidence>
<dbReference type="EMBL" id="JBHSPH010000001">
    <property type="protein sequence ID" value="MFC5860900.1"/>
    <property type="molecule type" value="Genomic_DNA"/>
</dbReference>
<dbReference type="Pfam" id="PF01048">
    <property type="entry name" value="PNP_UDP_1"/>
    <property type="match status" value="1"/>
</dbReference>
<keyword evidence="6" id="KW-1185">Reference proteome</keyword>
<dbReference type="InterPro" id="IPR000845">
    <property type="entry name" value="Nucleoside_phosphorylase_d"/>
</dbReference>
<dbReference type="Gene3D" id="3.40.50.1580">
    <property type="entry name" value="Nucleoside phosphorylase domain"/>
    <property type="match status" value="1"/>
</dbReference>
<name>A0ABW1EA91_9BACT</name>
<dbReference type="InterPro" id="IPR035994">
    <property type="entry name" value="Nucleoside_phosphorylase_sf"/>
</dbReference>
<evidence type="ECO:0000313" key="5">
    <source>
        <dbReference type="EMBL" id="MFC5860900.1"/>
    </source>
</evidence>
<dbReference type="InterPro" id="IPR006311">
    <property type="entry name" value="TAT_signal"/>
</dbReference>
<proteinExistence type="predicted"/>
<protein>
    <recommendedName>
        <fullName evidence="4">Nucleoside phosphorylase domain-containing protein</fullName>
    </recommendedName>
</protein>
<dbReference type="PANTHER" id="PTHR42679:SF2">
    <property type="entry name" value="S-METHYL-5'-THIOADENOSINE PHOSPHORYLASE"/>
    <property type="match status" value="1"/>
</dbReference>
<sequence>MKESGVGRKLTRREVLAMGLTGTAMMAASARNAVGSPAPAETQSTGKPVESGVDGERVDLAIINRDRKWLDLESMATLERSFNIDTPIGKSPLIRKLRYKDVPFYYLPRYGDAGSGEIAATDDEEFPGQRSVQIWVTLMTLGVRNVLHGNLIGAVNTDYALADAALPDDFIDFKPNHPQSVLPYFFKGKPDVAWKRWGTRMNPVMCPDLRRAMYDQSLTHHFARVHYGGTLAQTHTDRWETPAEIRMLRTLGADLTCTLDGTYIVYAKQAGIHYATLLMVMNYGEGLRPLDVPMIPELDMQRCAKSMRETLLETVASLKGFKHACDCFKLEEERYRAIFPYTTS</sequence>
<evidence type="ECO:0000256" key="3">
    <source>
        <dbReference type="SAM" id="MobiDB-lite"/>
    </source>
</evidence>
<dbReference type="Proteomes" id="UP001596091">
    <property type="component" value="Unassembled WGS sequence"/>
</dbReference>
<accession>A0ABW1EA91</accession>
<feature type="domain" description="Nucleoside phosphorylase" evidence="4">
    <location>
        <begin position="138"/>
        <end position="312"/>
    </location>
</feature>
<reference evidence="6" key="1">
    <citation type="journal article" date="2019" name="Int. J. Syst. Evol. Microbiol.">
        <title>The Global Catalogue of Microorganisms (GCM) 10K type strain sequencing project: providing services to taxonomists for standard genome sequencing and annotation.</title>
        <authorList>
            <consortium name="The Broad Institute Genomics Platform"/>
            <consortium name="The Broad Institute Genome Sequencing Center for Infectious Disease"/>
            <person name="Wu L."/>
            <person name="Ma J."/>
        </authorList>
    </citation>
    <scope>NUCLEOTIDE SEQUENCE [LARGE SCALE GENOMIC DNA]</scope>
    <source>
        <strain evidence="6">JCM 4087</strain>
    </source>
</reference>